<protein>
    <submittedName>
        <fullName evidence="1">Uncharacterized protein</fullName>
    </submittedName>
</protein>
<evidence type="ECO:0000313" key="2">
    <source>
        <dbReference type="Proteomes" id="UP000688137"/>
    </source>
</evidence>
<organism evidence="1 2">
    <name type="scientific">Paramecium primaurelia</name>
    <dbReference type="NCBI Taxonomy" id="5886"/>
    <lineage>
        <taxon>Eukaryota</taxon>
        <taxon>Sar</taxon>
        <taxon>Alveolata</taxon>
        <taxon>Ciliophora</taxon>
        <taxon>Intramacronucleata</taxon>
        <taxon>Oligohymenophorea</taxon>
        <taxon>Peniculida</taxon>
        <taxon>Parameciidae</taxon>
        <taxon>Paramecium</taxon>
    </lineage>
</organism>
<comment type="caution">
    <text evidence="1">The sequence shown here is derived from an EMBL/GenBank/DDBJ whole genome shotgun (WGS) entry which is preliminary data.</text>
</comment>
<dbReference type="Proteomes" id="UP000688137">
    <property type="component" value="Unassembled WGS sequence"/>
</dbReference>
<dbReference type="EMBL" id="CAJJDM010000161">
    <property type="protein sequence ID" value="CAD8113678.1"/>
    <property type="molecule type" value="Genomic_DNA"/>
</dbReference>
<accession>A0A8S1QDD8</accession>
<evidence type="ECO:0000313" key="1">
    <source>
        <dbReference type="EMBL" id="CAD8113678.1"/>
    </source>
</evidence>
<proteinExistence type="predicted"/>
<name>A0A8S1QDD8_PARPR</name>
<dbReference type="AlphaFoldDB" id="A0A8S1QDD8"/>
<keyword evidence="2" id="KW-1185">Reference proteome</keyword>
<sequence length="33" mass="3873">MEIVQFAIWDNGLLTPGKMDNARNVIHQEIQQY</sequence>
<reference evidence="1" key="1">
    <citation type="submission" date="2021-01" db="EMBL/GenBank/DDBJ databases">
        <authorList>
            <consortium name="Genoscope - CEA"/>
            <person name="William W."/>
        </authorList>
    </citation>
    <scope>NUCLEOTIDE SEQUENCE</scope>
</reference>
<gene>
    <name evidence="1" type="ORF">PPRIM_AZ9-3.1.T1560051</name>
</gene>